<gene>
    <name evidence="7" type="primary">tonB</name>
    <name evidence="7" type="ORF">CINF_0587</name>
</gene>
<evidence type="ECO:0000256" key="4">
    <source>
        <dbReference type="ARBA" id="ARBA00023136"/>
    </source>
</evidence>
<dbReference type="GO" id="GO:0016020">
    <property type="term" value="C:membrane"/>
    <property type="evidence" value="ECO:0007669"/>
    <property type="project" value="UniProtKB-SubCell"/>
</dbReference>
<dbReference type="EMBL" id="CP049075">
    <property type="protein sequence ID" value="QLI05109.1"/>
    <property type="molecule type" value="Genomic_DNA"/>
</dbReference>
<dbReference type="KEGG" id="cinf:CINF_0587"/>
<dbReference type="NCBIfam" id="TIGR01352">
    <property type="entry name" value="tonB_Cterm"/>
    <property type="match status" value="1"/>
</dbReference>
<keyword evidence="3" id="KW-1133">Transmembrane helix</keyword>
<evidence type="ECO:0000256" key="3">
    <source>
        <dbReference type="ARBA" id="ARBA00022989"/>
    </source>
</evidence>
<dbReference type="InterPro" id="IPR037682">
    <property type="entry name" value="TonB_C"/>
</dbReference>
<evidence type="ECO:0000313" key="7">
    <source>
        <dbReference type="EMBL" id="QLI05109.1"/>
    </source>
</evidence>
<keyword evidence="2" id="KW-0812">Transmembrane</keyword>
<name>A0A7H9CK12_9BACT</name>
<keyword evidence="8" id="KW-1185">Reference proteome</keyword>
<protein>
    <submittedName>
        <fullName evidence="7">Energy transduction protein TonB</fullName>
    </submittedName>
</protein>
<evidence type="ECO:0000313" key="8">
    <source>
        <dbReference type="Proteomes" id="UP000509414"/>
    </source>
</evidence>
<dbReference type="Proteomes" id="UP000509414">
    <property type="component" value="Chromosome"/>
</dbReference>
<evidence type="ECO:0000259" key="6">
    <source>
        <dbReference type="PROSITE" id="PS52015"/>
    </source>
</evidence>
<feature type="compositionally biased region" description="Low complexity" evidence="5">
    <location>
        <begin position="101"/>
        <end position="116"/>
    </location>
</feature>
<keyword evidence="4" id="KW-0472">Membrane</keyword>
<dbReference type="SUPFAM" id="SSF74653">
    <property type="entry name" value="TolA/TonB C-terminal domain"/>
    <property type="match status" value="1"/>
</dbReference>
<dbReference type="InterPro" id="IPR006260">
    <property type="entry name" value="TonB/TolA_C"/>
</dbReference>
<feature type="compositionally biased region" description="Basic residues" evidence="5">
    <location>
        <begin position="75"/>
        <end position="84"/>
    </location>
</feature>
<proteinExistence type="predicted"/>
<comment type="subcellular location">
    <subcellularLocation>
        <location evidence="1">Membrane</location>
        <topology evidence="1">Single-pass membrane protein</topology>
    </subcellularLocation>
</comment>
<dbReference type="AlphaFoldDB" id="A0A7H9CK12"/>
<dbReference type="PROSITE" id="PS52015">
    <property type="entry name" value="TONB_CTD"/>
    <property type="match status" value="1"/>
</dbReference>
<accession>A0A7H9CK12</accession>
<feature type="region of interest" description="Disordered" evidence="5">
    <location>
        <begin position="75"/>
        <end position="121"/>
    </location>
</feature>
<dbReference type="RefSeq" id="WP_179975686.1">
    <property type="nucleotide sequence ID" value="NZ_CP049075.1"/>
</dbReference>
<reference evidence="7 8" key="1">
    <citation type="submission" date="2020-02" db="EMBL/GenBank/DDBJ databases">
        <title>Complete genome sequence of the novel Campylobacter species Candidatus Campylobacter infans.</title>
        <authorList>
            <person name="Duim B."/>
            <person name="Zomer A."/>
            <person name="van der Graaf L."/>
            <person name="Wagenaar J."/>
        </authorList>
    </citation>
    <scope>NUCLEOTIDE SEQUENCE [LARGE SCALE GENOMIC DNA]</scope>
    <source>
        <strain evidence="7 8">19S00001</strain>
    </source>
</reference>
<dbReference type="GO" id="GO:0055085">
    <property type="term" value="P:transmembrane transport"/>
    <property type="evidence" value="ECO:0007669"/>
    <property type="project" value="InterPro"/>
</dbReference>
<evidence type="ECO:0000256" key="1">
    <source>
        <dbReference type="ARBA" id="ARBA00004167"/>
    </source>
</evidence>
<evidence type="ECO:0000256" key="5">
    <source>
        <dbReference type="SAM" id="MobiDB-lite"/>
    </source>
</evidence>
<dbReference type="Gene3D" id="3.30.1150.10">
    <property type="match status" value="1"/>
</dbReference>
<dbReference type="Pfam" id="PF03544">
    <property type="entry name" value="TonB_C"/>
    <property type="match status" value="1"/>
</dbReference>
<sequence>MKNNLIGFFISLILHSILLIFFIQFNTPAQLTAAQNEKLSHISLNDFMPKLEPKNENLPEENEIVKEQIVEKIVPKKPKQKPKIPQKINKTEQITKQDQNATPSEQTPTQPTSQAPTKDKNQDEIFAKIGQLIAQYAIKRYPNDAKKRRQQGLSIIQFSYKKNGIVDNIKVISGKYDSLNNAVIKAIEKTKHKFPKINADVVFEVPVRFELK</sequence>
<evidence type="ECO:0000256" key="2">
    <source>
        <dbReference type="ARBA" id="ARBA00022692"/>
    </source>
</evidence>
<feature type="domain" description="TonB C-terminal" evidence="6">
    <location>
        <begin position="126"/>
        <end position="212"/>
    </location>
</feature>
<organism evidence="7 8">
    <name type="scientific">Candidatus Campylobacter infans</name>
    <dbReference type="NCBI Taxonomy" id="2561898"/>
    <lineage>
        <taxon>Bacteria</taxon>
        <taxon>Pseudomonadati</taxon>
        <taxon>Campylobacterota</taxon>
        <taxon>Epsilonproteobacteria</taxon>
        <taxon>Campylobacterales</taxon>
        <taxon>Campylobacteraceae</taxon>
        <taxon>Campylobacter</taxon>
    </lineage>
</organism>